<sequence length="238" mass="27818">MKMEEKLVYENTYGDYLQLGGAIEHFFDSFPDDWGSLVDTRDEKEQFLDDYYECIAVMENGLEVKVEIFLANDVEDDEDPWICKAYEIIKVEEILVQGNITEDLKRLGINAKRTYGDETTSYQVYEVSDEDFKKLSDDADNRELDDGHWQNGGWRWCEGSNQPIPTDKAEVKHQELVCWVETLHDGEETYRNDWHVNLLEYLDIEMGCSSFKNVCAVTKDLAKYNNMTMAELFQKYQG</sequence>
<dbReference type="KEGG" id="bcu:BCAH820_0572"/>
<accession>B7JPA5</accession>
<dbReference type="HOGENOM" id="CLU_1164005_0_0_9"/>
<evidence type="ECO:0000313" key="2">
    <source>
        <dbReference type="Proteomes" id="UP000001363"/>
    </source>
</evidence>
<dbReference type="Proteomes" id="UP000001363">
    <property type="component" value="Chromosome"/>
</dbReference>
<evidence type="ECO:0000313" key="1">
    <source>
        <dbReference type="EMBL" id="ACK87793.1"/>
    </source>
</evidence>
<organism evidence="1 2">
    <name type="scientific">Bacillus cereus (strain AH820)</name>
    <dbReference type="NCBI Taxonomy" id="405535"/>
    <lineage>
        <taxon>Bacteria</taxon>
        <taxon>Bacillati</taxon>
        <taxon>Bacillota</taxon>
        <taxon>Bacilli</taxon>
        <taxon>Bacillales</taxon>
        <taxon>Bacillaceae</taxon>
        <taxon>Bacillus</taxon>
        <taxon>Bacillus cereus group</taxon>
    </lineage>
</organism>
<reference evidence="1 2" key="1">
    <citation type="submission" date="2008-10" db="EMBL/GenBank/DDBJ databases">
        <title>Genome sequence of Bacillus cereus AH820.</title>
        <authorList>
            <person name="Dodson R.J."/>
            <person name="Durkin A.S."/>
            <person name="Rosovitz M.J."/>
            <person name="Rasko D.A."/>
            <person name="Hoffmaster A."/>
            <person name="Ravel J."/>
            <person name="Sutton G."/>
        </authorList>
    </citation>
    <scope>NUCLEOTIDE SEQUENCE [LARGE SCALE GENOMIC DNA]</scope>
    <source>
        <strain evidence="1 2">AH820</strain>
    </source>
</reference>
<protein>
    <submittedName>
        <fullName evidence="1">Uncharacterized protein</fullName>
    </submittedName>
</protein>
<dbReference type="EMBL" id="CP001283">
    <property type="protein sequence ID" value="ACK87793.1"/>
    <property type="molecule type" value="Genomic_DNA"/>
</dbReference>
<dbReference type="AlphaFoldDB" id="B7JPA5"/>
<proteinExistence type="predicted"/>
<name>B7JPA5_BACC0</name>
<gene>
    <name evidence="1" type="ordered locus">BCAH820_0572</name>
</gene>